<reference evidence="1" key="1">
    <citation type="submission" date="2023-10" db="EMBL/GenBank/DDBJ databases">
        <authorList>
            <person name="Rodriguez Cubillos JULIANA M."/>
            <person name="De Vega J."/>
        </authorList>
    </citation>
    <scope>NUCLEOTIDE SEQUENCE</scope>
</reference>
<sequence>MSSHRYFSMFFQTLVFAALATTTFSTLTTNYYDYTCPNALSTIRSVVKDAVQKENRIGASILRLHFHDCFVNGCDGSLLLDSTSSMDSEKNANPNINSARGFEVVDAIKQAVDEACGKPVVSCADILAVAARDSVVELGGPSWNVRLGRKDSKTASRADADANIPGPSFSLSQLIENFENHGLNKKDLVALSGAHTIGFSRCLLFRDRIYNENNINSNFAQQLQNICPREGGDSNLAPLDSVTSAKFDVAYFADLIKKKGVLHSDQELLNGGYTSALVKLYRHNTRAFYYDFAKSMIKMGNIKPLTGSQGEIRYNCRKAN</sequence>
<protein>
    <submittedName>
        <fullName evidence="1">Uncharacterized protein</fullName>
    </submittedName>
</protein>
<gene>
    <name evidence="1" type="ORF">MILVUS5_LOCUS22416</name>
</gene>
<evidence type="ECO:0000313" key="2">
    <source>
        <dbReference type="Proteomes" id="UP001177021"/>
    </source>
</evidence>
<proteinExistence type="predicted"/>
<evidence type="ECO:0000313" key="1">
    <source>
        <dbReference type="EMBL" id="CAJ2655486.1"/>
    </source>
</evidence>
<dbReference type="EMBL" id="CASHSV030000206">
    <property type="protein sequence ID" value="CAJ2655486.1"/>
    <property type="molecule type" value="Genomic_DNA"/>
</dbReference>
<keyword evidence="2" id="KW-1185">Reference proteome</keyword>
<accession>A0ACB0KGQ2</accession>
<organism evidence="1 2">
    <name type="scientific">Trifolium pratense</name>
    <name type="common">Red clover</name>
    <dbReference type="NCBI Taxonomy" id="57577"/>
    <lineage>
        <taxon>Eukaryota</taxon>
        <taxon>Viridiplantae</taxon>
        <taxon>Streptophyta</taxon>
        <taxon>Embryophyta</taxon>
        <taxon>Tracheophyta</taxon>
        <taxon>Spermatophyta</taxon>
        <taxon>Magnoliopsida</taxon>
        <taxon>eudicotyledons</taxon>
        <taxon>Gunneridae</taxon>
        <taxon>Pentapetalae</taxon>
        <taxon>rosids</taxon>
        <taxon>fabids</taxon>
        <taxon>Fabales</taxon>
        <taxon>Fabaceae</taxon>
        <taxon>Papilionoideae</taxon>
        <taxon>50 kb inversion clade</taxon>
        <taxon>NPAAA clade</taxon>
        <taxon>Hologalegina</taxon>
        <taxon>IRL clade</taxon>
        <taxon>Trifolieae</taxon>
        <taxon>Trifolium</taxon>
    </lineage>
</organism>
<dbReference type="Proteomes" id="UP001177021">
    <property type="component" value="Unassembled WGS sequence"/>
</dbReference>
<comment type="caution">
    <text evidence="1">The sequence shown here is derived from an EMBL/GenBank/DDBJ whole genome shotgun (WGS) entry which is preliminary data.</text>
</comment>
<name>A0ACB0KGQ2_TRIPR</name>